<dbReference type="InterPro" id="IPR011050">
    <property type="entry name" value="Pectin_lyase_fold/virulence"/>
</dbReference>
<evidence type="ECO:0000313" key="2">
    <source>
        <dbReference type="Proteomes" id="UP000319449"/>
    </source>
</evidence>
<protein>
    <recommendedName>
        <fullName evidence="3">Bacterial repeat domain-containing protein</fullName>
    </recommendedName>
</protein>
<dbReference type="SUPFAM" id="SSF51126">
    <property type="entry name" value="Pectin lyase-like"/>
    <property type="match status" value="1"/>
</dbReference>
<accession>A0A562WSI6</accession>
<reference evidence="1 2" key="1">
    <citation type="submission" date="2019-07" db="EMBL/GenBank/DDBJ databases">
        <title>Genomic Encyclopedia of Archaeal and Bacterial Type Strains, Phase II (KMG-II): from individual species to whole genera.</title>
        <authorList>
            <person name="Goeker M."/>
        </authorList>
    </citation>
    <scope>NUCLEOTIDE SEQUENCE [LARGE SCALE GENOMIC DNA]</scope>
    <source>
        <strain evidence="1 2">ATCC BAA-1139</strain>
    </source>
</reference>
<dbReference type="Proteomes" id="UP000319449">
    <property type="component" value="Unassembled WGS sequence"/>
</dbReference>
<comment type="caution">
    <text evidence="1">The sequence shown here is derived from an EMBL/GenBank/DDBJ whole genome shotgun (WGS) entry which is preliminary data.</text>
</comment>
<dbReference type="AlphaFoldDB" id="A0A562WSI6"/>
<dbReference type="EMBL" id="VLLN01000001">
    <property type="protein sequence ID" value="TWJ33463.1"/>
    <property type="molecule type" value="Genomic_DNA"/>
</dbReference>
<sequence>MQPNYRRLMGLIKMRSGKKLIALIIVACLFLLLKSNVFAATDGIYILSETTYSWDGTDASRLNNPTPDYDYSHGDENRITYTLPWPFTFYGQSFTQITVDTNGNVWFGANGNANSFNLPTTGPVISAWNNDLSSLYQGGVFVQHKTNPERVVIEWQAETYSDEGSFSPNIFEVVLSPNGSMRVDYKVFSAINSADFGSGISKNDGSHYLNLTASVAPVYNVAGRSFAITGAPRVLNLVFAGTGNGFITIAPAGTVCNTNCTSTFPSGTQLTLSPAAASYSLFTRWQNGLCAGTGVCLLTLNADTTETALFDYDAAHQVSIGGTATTYYSTIQAAYNAAAHGDVIKLWATTYTESLVCNRPLEVTFQGGYDSGFTSIIGELILNGSLSILDGVVIADGLRIR</sequence>
<evidence type="ECO:0008006" key="3">
    <source>
        <dbReference type="Google" id="ProtNLM"/>
    </source>
</evidence>
<proteinExistence type="predicted"/>
<keyword evidence="2" id="KW-1185">Reference proteome</keyword>
<name>A0A562WSI6_9BACT</name>
<evidence type="ECO:0000313" key="1">
    <source>
        <dbReference type="EMBL" id="TWJ33463.1"/>
    </source>
</evidence>
<gene>
    <name evidence="1" type="ORF">JN12_00137</name>
</gene>
<organism evidence="1 2">
    <name type="scientific">Geobacter argillaceus</name>
    <dbReference type="NCBI Taxonomy" id="345631"/>
    <lineage>
        <taxon>Bacteria</taxon>
        <taxon>Pseudomonadati</taxon>
        <taxon>Thermodesulfobacteriota</taxon>
        <taxon>Desulfuromonadia</taxon>
        <taxon>Geobacterales</taxon>
        <taxon>Geobacteraceae</taxon>
        <taxon>Geobacter</taxon>
    </lineage>
</organism>